<sequence length="239" mass="27607">MPYPILKLPYGLQKRLRSLATPKEAYYLQIAIAFENNYFGPLQKFNYYTDDTIYDHFINNCTNLHFGYKQQVNTNLLNHLSTKWNFDGIKWLQIFSSEASLQVILRLFKNIRGFVTTGNYAYKNWLKDALISEKCNMVRLEINGSIENLFKFTLAELKNFFDRQSSEFNLVLTCDKPPEGAVDLIRQKIGSHFEEVTHVDGSAGGVLVVGLRKPAPSYDREMMGFQVGPVTDGRMRFFL</sequence>
<accession>A0A7E4ZQR6</accession>
<proteinExistence type="predicted"/>
<protein>
    <submittedName>
        <fullName evidence="2">Smr domain-containing protein</fullName>
    </submittedName>
</protein>
<dbReference type="Proteomes" id="UP000492821">
    <property type="component" value="Unassembled WGS sequence"/>
</dbReference>
<dbReference type="AlphaFoldDB" id="A0A7E4ZQR6"/>
<name>A0A7E4ZQR6_PANRE</name>
<organism evidence="1 2">
    <name type="scientific">Panagrellus redivivus</name>
    <name type="common">Microworm</name>
    <dbReference type="NCBI Taxonomy" id="6233"/>
    <lineage>
        <taxon>Eukaryota</taxon>
        <taxon>Metazoa</taxon>
        <taxon>Ecdysozoa</taxon>
        <taxon>Nematoda</taxon>
        <taxon>Chromadorea</taxon>
        <taxon>Rhabditida</taxon>
        <taxon>Tylenchina</taxon>
        <taxon>Panagrolaimomorpha</taxon>
        <taxon>Panagrolaimoidea</taxon>
        <taxon>Panagrolaimidae</taxon>
        <taxon>Panagrellus</taxon>
    </lineage>
</organism>
<reference evidence="1" key="1">
    <citation type="journal article" date="2013" name="Genetics">
        <title>The draft genome and transcriptome of Panagrellus redivivus are shaped by the harsh demands of a free-living lifestyle.</title>
        <authorList>
            <person name="Srinivasan J."/>
            <person name="Dillman A.R."/>
            <person name="Macchietto M.G."/>
            <person name="Heikkinen L."/>
            <person name="Lakso M."/>
            <person name="Fracchia K.M."/>
            <person name="Antoshechkin I."/>
            <person name="Mortazavi A."/>
            <person name="Wong G."/>
            <person name="Sternberg P.W."/>
        </authorList>
    </citation>
    <scope>NUCLEOTIDE SEQUENCE [LARGE SCALE GENOMIC DNA]</scope>
    <source>
        <strain evidence="1">MT8872</strain>
    </source>
</reference>
<keyword evidence="1" id="KW-1185">Reference proteome</keyword>
<evidence type="ECO:0000313" key="1">
    <source>
        <dbReference type="Proteomes" id="UP000492821"/>
    </source>
</evidence>
<evidence type="ECO:0000313" key="2">
    <source>
        <dbReference type="WBParaSite" id="Pan_g11811.t1"/>
    </source>
</evidence>
<reference evidence="2" key="2">
    <citation type="submission" date="2020-10" db="UniProtKB">
        <authorList>
            <consortium name="WormBaseParasite"/>
        </authorList>
    </citation>
    <scope>IDENTIFICATION</scope>
</reference>
<dbReference type="WBParaSite" id="Pan_g11811.t1">
    <property type="protein sequence ID" value="Pan_g11811.t1"/>
    <property type="gene ID" value="Pan_g11811"/>
</dbReference>